<dbReference type="Gene3D" id="3.10.10.10">
    <property type="entry name" value="HIV Type 1 Reverse Transcriptase, subunit A, domain 1"/>
    <property type="match status" value="1"/>
</dbReference>
<dbReference type="EMBL" id="FJUX01000012">
    <property type="protein sequence ID" value="CZS92417.1"/>
    <property type="molecule type" value="Genomic_DNA"/>
</dbReference>
<reference evidence="3" key="1">
    <citation type="submission" date="2016-03" db="EMBL/GenBank/DDBJ databases">
        <authorList>
            <person name="Guldener U."/>
        </authorList>
    </citation>
    <scope>NUCLEOTIDE SEQUENCE [LARGE SCALE GENOMIC DNA]</scope>
    <source>
        <strain evidence="3">04CH-RAC-A.6.1</strain>
    </source>
</reference>
<proteinExistence type="predicted"/>
<dbReference type="Proteomes" id="UP000178912">
    <property type="component" value="Unassembled WGS sequence"/>
</dbReference>
<dbReference type="SUPFAM" id="SSF56672">
    <property type="entry name" value="DNA/RNA polymerases"/>
    <property type="match status" value="1"/>
</dbReference>
<evidence type="ECO:0000313" key="3">
    <source>
        <dbReference type="Proteomes" id="UP000178912"/>
    </source>
</evidence>
<dbReference type="OrthoDB" id="3561867at2759"/>
<dbReference type="PANTHER" id="PTHR24559:SF444">
    <property type="entry name" value="REVERSE TRANSCRIPTASE DOMAIN-CONTAINING PROTEIN"/>
    <property type="match status" value="1"/>
</dbReference>
<evidence type="ECO:0000256" key="1">
    <source>
        <dbReference type="SAM" id="MobiDB-lite"/>
    </source>
</evidence>
<accession>A0A1E1K2R7</accession>
<dbReference type="InterPro" id="IPR043502">
    <property type="entry name" value="DNA/RNA_pol_sf"/>
</dbReference>
<evidence type="ECO:0008006" key="4">
    <source>
        <dbReference type="Google" id="ProtNLM"/>
    </source>
</evidence>
<name>A0A1E1K2R7_9HELO</name>
<evidence type="ECO:0000313" key="2">
    <source>
        <dbReference type="EMBL" id="CZS92417.1"/>
    </source>
</evidence>
<dbReference type="InterPro" id="IPR053134">
    <property type="entry name" value="RNA-dir_DNA_polymerase"/>
</dbReference>
<organism evidence="2 3">
    <name type="scientific">Rhynchosporium agropyri</name>
    <dbReference type="NCBI Taxonomy" id="914238"/>
    <lineage>
        <taxon>Eukaryota</taxon>
        <taxon>Fungi</taxon>
        <taxon>Dikarya</taxon>
        <taxon>Ascomycota</taxon>
        <taxon>Pezizomycotina</taxon>
        <taxon>Leotiomycetes</taxon>
        <taxon>Helotiales</taxon>
        <taxon>Ploettnerulaceae</taxon>
        <taxon>Rhynchosporium</taxon>
    </lineage>
</organism>
<dbReference type="PANTHER" id="PTHR24559">
    <property type="entry name" value="TRANSPOSON TY3-I GAG-POL POLYPROTEIN"/>
    <property type="match status" value="1"/>
</dbReference>
<dbReference type="AlphaFoldDB" id="A0A1E1K2R7"/>
<keyword evidence="3" id="KW-1185">Reference proteome</keyword>
<feature type="region of interest" description="Disordered" evidence="1">
    <location>
        <begin position="1"/>
        <end position="25"/>
    </location>
</feature>
<gene>
    <name evidence="2" type="ORF">RAG0_02879</name>
</gene>
<protein>
    <recommendedName>
        <fullName evidence="4">Reverse transcriptase domain-containing protein</fullName>
    </recommendedName>
</protein>
<sequence length="273" mass="31182">MDQEVAGVQTSRPAPVRKEKGSRPSAFMREWKHSVRAMNKLLVSHELANNPFQTRDPGSREEDDAACEATKQRQIDMQAHREARDLPHKTDINQISAAAMHNFYLLLKHRKKGDDSEISVTSLKEIQDEIQRRESTQAADTIELCALDEGLTAEEAREAKYRENNEMIKERLPAKWKEFEGLFSARASDDLAERRPTVDHEIKLIGDNTLTTEPLRRMPDEYLVEAKRYITENLHKGFIALSNAPWAALILMAKKAGGGLRFCVDFRKLNELT</sequence>